<comment type="caution">
    <text evidence="1">Lacks conserved residue(s) required for the propagation of feature annotation.</text>
</comment>
<reference evidence="4" key="2">
    <citation type="submission" date="2025-09" db="UniProtKB">
        <authorList>
            <consortium name="Ensembl"/>
        </authorList>
    </citation>
    <scope>IDENTIFICATION</scope>
</reference>
<dbReference type="InterPro" id="IPR001506">
    <property type="entry name" value="Peptidase_M12A"/>
</dbReference>
<sequence length="289" mass="32750">MFHQCLQRHAYVSVATHGRSSALVSWSCCQSCSQVHLYRVQADFEQRGLNKFNNPSCLLVGKIHASARSLTATPLIHGDIAINLQRNADPCSAAGCKWPKTGGYVYVPVIISSGFSKSRIPLEHFFYEKTCIRFMWKRHWHKDFLFFYPGSGCWSHLGRLPGGQAISLQKFGCLNFGIVQHEVLHALGFHHEQVRSDRDDHVIIHFENVKRGAPSLNGREHNFEKEETNNLGSPYDFNSIMHYGNFAFSKNKRPTIVARGNPHLVFGLAKEMNSNDIARVNALYECGKF</sequence>
<feature type="disulfide bond" evidence="1">
    <location>
        <begin position="131"/>
        <end position="286"/>
    </location>
</feature>
<dbReference type="PROSITE" id="PS51864">
    <property type="entry name" value="ASTACIN"/>
    <property type="match status" value="1"/>
</dbReference>
<keyword evidence="5" id="KW-1185">Reference proteome</keyword>
<keyword evidence="1 2" id="KW-0479">Metal-binding</keyword>
<dbReference type="InterPro" id="IPR024079">
    <property type="entry name" value="MetalloPept_cat_dom_sf"/>
</dbReference>
<keyword evidence="1 2" id="KW-0645">Protease</keyword>
<dbReference type="STRING" id="109280.ENSHCOP00000005919"/>
<dbReference type="GO" id="GO:0006508">
    <property type="term" value="P:proteolysis"/>
    <property type="evidence" value="ECO:0007669"/>
    <property type="project" value="UniProtKB-KW"/>
</dbReference>
<dbReference type="PANTHER" id="PTHR10127">
    <property type="entry name" value="DISCOIDIN, CUB, EGF, LAMININ , AND ZINC METALLOPROTEASE DOMAIN CONTAINING"/>
    <property type="match status" value="1"/>
</dbReference>
<dbReference type="InterPro" id="IPR006026">
    <property type="entry name" value="Peptidase_Metallo"/>
</dbReference>
<dbReference type="SUPFAM" id="SSF55486">
    <property type="entry name" value="Metalloproteases ('zincins'), catalytic domain"/>
    <property type="match status" value="1"/>
</dbReference>
<comment type="cofactor">
    <cofactor evidence="1 2">
        <name>Zn(2+)</name>
        <dbReference type="ChEBI" id="CHEBI:29105"/>
    </cofactor>
    <text evidence="1 2">Binds 1 zinc ion per subunit.</text>
</comment>
<evidence type="ECO:0000259" key="3">
    <source>
        <dbReference type="PROSITE" id="PS51864"/>
    </source>
</evidence>
<accession>A0A3Q3D8R6</accession>
<evidence type="ECO:0000313" key="5">
    <source>
        <dbReference type="Proteomes" id="UP000264820"/>
    </source>
</evidence>
<dbReference type="GeneTree" id="ENSGT00940000154856"/>
<dbReference type="Proteomes" id="UP000264820">
    <property type="component" value="Unplaced"/>
</dbReference>
<dbReference type="EC" id="3.4.24.-" evidence="2"/>
<keyword evidence="1" id="KW-1015">Disulfide bond</keyword>
<reference evidence="4" key="1">
    <citation type="submission" date="2025-08" db="UniProtKB">
        <authorList>
            <consortium name="Ensembl"/>
        </authorList>
    </citation>
    <scope>IDENTIFICATION</scope>
</reference>
<feature type="active site" evidence="1">
    <location>
        <position position="182"/>
    </location>
</feature>
<proteinExistence type="predicted"/>
<name>A0A3Q3D8R6_HIPCM</name>
<feature type="binding site" evidence="1">
    <location>
        <position position="191"/>
    </location>
    <ligand>
        <name>Zn(2+)</name>
        <dbReference type="ChEBI" id="CHEBI:29105"/>
        <note>catalytic</note>
    </ligand>
</feature>
<protein>
    <recommendedName>
        <fullName evidence="2">Metalloendopeptidase</fullName>
        <ecNumber evidence="2">3.4.24.-</ecNumber>
    </recommendedName>
</protein>
<feature type="binding site" evidence="1">
    <location>
        <position position="185"/>
    </location>
    <ligand>
        <name>Zn(2+)</name>
        <dbReference type="ChEBI" id="CHEBI:29105"/>
        <note>catalytic</note>
    </ligand>
</feature>
<dbReference type="PRINTS" id="PR00480">
    <property type="entry name" value="ASTACIN"/>
</dbReference>
<keyword evidence="1 2" id="KW-0862">Zinc</keyword>
<feature type="binding site" evidence="1">
    <location>
        <position position="181"/>
    </location>
    <ligand>
        <name>Zn(2+)</name>
        <dbReference type="ChEBI" id="CHEBI:29105"/>
        <note>catalytic</note>
    </ligand>
</feature>
<dbReference type="AlphaFoldDB" id="A0A3Q3D8R6"/>
<feature type="domain" description="Peptidase M12A" evidence="3">
    <location>
        <begin position="87"/>
        <end position="287"/>
    </location>
</feature>
<dbReference type="SMART" id="SM00235">
    <property type="entry name" value="ZnMc"/>
    <property type="match status" value="1"/>
</dbReference>
<organism evidence="4 5">
    <name type="scientific">Hippocampus comes</name>
    <name type="common">Tiger tail seahorse</name>
    <dbReference type="NCBI Taxonomy" id="109280"/>
    <lineage>
        <taxon>Eukaryota</taxon>
        <taxon>Metazoa</taxon>
        <taxon>Chordata</taxon>
        <taxon>Craniata</taxon>
        <taxon>Vertebrata</taxon>
        <taxon>Euteleostomi</taxon>
        <taxon>Actinopterygii</taxon>
        <taxon>Neopterygii</taxon>
        <taxon>Teleostei</taxon>
        <taxon>Neoteleostei</taxon>
        <taxon>Acanthomorphata</taxon>
        <taxon>Syngnathiaria</taxon>
        <taxon>Syngnathiformes</taxon>
        <taxon>Syngnathoidei</taxon>
        <taxon>Syngnathidae</taxon>
        <taxon>Hippocampus</taxon>
    </lineage>
</organism>
<dbReference type="GO" id="GO:0008270">
    <property type="term" value="F:zinc ion binding"/>
    <property type="evidence" value="ECO:0007669"/>
    <property type="project" value="UniProtKB-UniRule"/>
</dbReference>
<keyword evidence="1 2" id="KW-0378">Hydrolase</keyword>
<dbReference type="GO" id="GO:0004222">
    <property type="term" value="F:metalloendopeptidase activity"/>
    <property type="evidence" value="ECO:0007669"/>
    <property type="project" value="UniProtKB-UniRule"/>
</dbReference>
<dbReference type="Pfam" id="PF01400">
    <property type="entry name" value="Astacin"/>
    <property type="match status" value="1"/>
</dbReference>
<evidence type="ECO:0000313" key="4">
    <source>
        <dbReference type="Ensembl" id="ENSHCOP00000005919.1"/>
    </source>
</evidence>
<dbReference type="Gene3D" id="3.40.390.10">
    <property type="entry name" value="Collagenase (Catalytic Domain)"/>
    <property type="match status" value="1"/>
</dbReference>
<dbReference type="Ensembl" id="ENSHCOT00000004547.1">
    <property type="protein sequence ID" value="ENSHCOP00000005919.1"/>
    <property type="gene ID" value="ENSHCOG00000007798.1"/>
</dbReference>
<keyword evidence="1 2" id="KW-0482">Metalloprotease</keyword>
<evidence type="ECO:0000256" key="1">
    <source>
        <dbReference type="PROSITE-ProRule" id="PRU01211"/>
    </source>
</evidence>
<dbReference type="PANTHER" id="PTHR10127:SF899">
    <property type="entry name" value="ASTACIN-LIKE METALLOENDOPEPTIDASE-RELATED"/>
    <property type="match status" value="1"/>
</dbReference>
<evidence type="ECO:0000256" key="2">
    <source>
        <dbReference type="RuleBase" id="RU361183"/>
    </source>
</evidence>